<comment type="caution">
    <text evidence="2">The sequence shown here is derived from an EMBL/GenBank/DDBJ whole genome shotgun (WGS) entry which is preliminary data.</text>
</comment>
<sequence length="164" mass="17736">MAYDRCWSKELRSAVWYSGALLALLLLIDGGVGSLTPVRAVLWGALALLLFAVLYPSQVTAGPGWLASRGLLREQRVRTDLLVSVRCLDGVAQRLVLRDVFGGRVELDPQVLVANPALWYGVAEDAGRSAAAGLLTCGETALRRVGERIDRETARTVFKVSGLE</sequence>
<keyword evidence="1" id="KW-0472">Membrane</keyword>
<keyword evidence="3" id="KW-1185">Reference proteome</keyword>
<keyword evidence="1" id="KW-0812">Transmembrane</keyword>
<evidence type="ECO:0000313" key="2">
    <source>
        <dbReference type="EMBL" id="MBD0420499.1"/>
    </source>
</evidence>
<dbReference type="AlphaFoldDB" id="A0A926L3N1"/>
<proteinExistence type="predicted"/>
<protein>
    <submittedName>
        <fullName evidence="2">Uncharacterized protein</fullName>
    </submittedName>
</protein>
<name>A0A926L3N1_9ACTN</name>
<reference evidence="2" key="2">
    <citation type="submission" date="2020-09" db="EMBL/GenBank/DDBJ databases">
        <authorList>
            <person name="Luo X."/>
        </authorList>
    </citation>
    <scope>NUCLEOTIDE SEQUENCE</scope>
    <source>
        <strain evidence="2">TRM S81-3</strain>
    </source>
</reference>
<gene>
    <name evidence="2" type="ORF">H0H10_15315</name>
</gene>
<keyword evidence="1" id="KW-1133">Transmembrane helix</keyword>
<evidence type="ECO:0000256" key="1">
    <source>
        <dbReference type="SAM" id="Phobius"/>
    </source>
</evidence>
<dbReference type="EMBL" id="JACVQF010000189">
    <property type="protein sequence ID" value="MBD0420499.1"/>
    <property type="molecule type" value="Genomic_DNA"/>
</dbReference>
<dbReference type="Proteomes" id="UP000621210">
    <property type="component" value="Unassembled WGS sequence"/>
</dbReference>
<dbReference type="RefSeq" id="WP_188181505.1">
    <property type="nucleotide sequence ID" value="NZ_JACVQF010000189.1"/>
</dbReference>
<evidence type="ECO:0000313" key="3">
    <source>
        <dbReference type="Proteomes" id="UP000621210"/>
    </source>
</evidence>
<reference evidence="2" key="1">
    <citation type="submission" date="2020-09" db="EMBL/GenBank/DDBJ databases">
        <title>Streptomyces grisecoloratus sp. nov., isolated from cotton soil.</title>
        <authorList>
            <person name="Xing L."/>
        </authorList>
    </citation>
    <scope>NUCLEOTIDE SEQUENCE</scope>
    <source>
        <strain evidence="2">TRM S81-3</strain>
    </source>
</reference>
<feature type="transmembrane region" description="Helical" evidence="1">
    <location>
        <begin position="14"/>
        <end position="35"/>
    </location>
</feature>
<accession>A0A926L3N1</accession>
<feature type="transmembrane region" description="Helical" evidence="1">
    <location>
        <begin position="41"/>
        <end position="66"/>
    </location>
</feature>
<organism evidence="2 3">
    <name type="scientific">Streptomyces griseicoloratus</name>
    <dbReference type="NCBI Taxonomy" id="2752516"/>
    <lineage>
        <taxon>Bacteria</taxon>
        <taxon>Bacillati</taxon>
        <taxon>Actinomycetota</taxon>
        <taxon>Actinomycetes</taxon>
        <taxon>Kitasatosporales</taxon>
        <taxon>Streptomycetaceae</taxon>
        <taxon>Streptomyces</taxon>
    </lineage>
</organism>